<dbReference type="Proteomes" id="UP000070779">
    <property type="component" value="Unassembled WGS sequence"/>
</dbReference>
<protein>
    <submittedName>
        <fullName evidence="2">Lipoteichoic acid synthase LtaS Type IIc</fullName>
    </submittedName>
</protein>
<dbReference type="EMBL" id="LQZD01000123">
    <property type="protein sequence ID" value="KXU14933.1"/>
    <property type="molecule type" value="Genomic_DNA"/>
</dbReference>
<dbReference type="AlphaFoldDB" id="A0A139RJJ1"/>
<evidence type="ECO:0000313" key="3">
    <source>
        <dbReference type="Proteomes" id="UP000070779"/>
    </source>
</evidence>
<feature type="compositionally biased region" description="Polar residues" evidence="1">
    <location>
        <begin position="35"/>
        <end position="49"/>
    </location>
</feature>
<reference evidence="2 3" key="1">
    <citation type="submission" date="2016-01" db="EMBL/GenBank/DDBJ databases">
        <title>Highly variable Streptococcus oralis are common among viridans streptococci isolated from primates.</title>
        <authorList>
            <person name="Denapaite D."/>
            <person name="Rieger M."/>
            <person name="Koendgen S."/>
            <person name="Brueckner R."/>
            <person name="Ochigava I."/>
            <person name="Kappeler P."/>
            <person name="Maetz-Rensing K."/>
            <person name="Leendertz F."/>
            <person name="Hakenbeck R."/>
        </authorList>
    </citation>
    <scope>NUCLEOTIDE SEQUENCE [LARGE SCALE GENOMIC DNA]</scope>
    <source>
        <strain evidence="2 3">DD22</strain>
    </source>
</reference>
<proteinExistence type="predicted"/>
<sequence length="74" mass="8364">MIRFYQADHLGKVDTESISYLNSLPILQKIEQEKGSQSTSLFSQRQGKTSADLFKAPSYQELHPESAETESKSQ</sequence>
<gene>
    <name evidence="2" type="ORF">SMIDD22_00403</name>
</gene>
<name>A0A139RJJ1_STRMT</name>
<dbReference type="PATRIC" id="fig|28037.238.peg.500"/>
<evidence type="ECO:0000313" key="2">
    <source>
        <dbReference type="EMBL" id="KXU14933.1"/>
    </source>
</evidence>
<feature type="compositionally biased region" description="Basic and acidic residues" evidence="1">
    <location>
        <begin position="62"/>
        <end position="74"/>
    </location>
</feature>
<comment type="caution">
    <text evidence="2">The sequence shown here is derived from an EMBL/GenBank/DDBJ whole genome shotgun (WGS) entry which is preliminary data.</text>
</comment>
<organism evidence="2 3">
    <name type="scientific">Streptococcus mitis</name>
    <dbReference type="NCBI Taxonomy" id="28037"/>
    <lineage>
        <taxon>Bacteria</taxon>
        <taxon>Bacillati</taxon>
        <taxon>Bacillota</taxon>
        <taxon>Bacilli</taxon>
        <taxon>Lactobacillales</taxon>
        <taxon>Streptococcaceae</taxon>
        <taxon>Streptococcus</taxon>
        <taxon>Streptococcus mitis group</taxon>
    </lineage>
</organism>
<evidence type="ECO:0000256" key="1">
    <source>
        <dbReference type="SAM" id="MobiDB-lite"/>
    </source>
</evidence>
<feature type="region of interest" description="Disordered" evidence="1">
    <location>
        <begin position="35"/>
        <end position="74"/>
    </location>
</feature>
<accession>A0A139RJJ1</accession>